<reference evidence="6 7" key="1">
    <citation type="submission" date="2019-03" db="EMBL/GenBank/DDBJ databases">
        <authorList>
            <person name="Liu G."/>
        </authorList>
    </citation>
    <scope>NUCLEOTIDE SEQUENCE [LARGE SCALE GENOMIC DNA]</scope>
    <source>
        <strain evidence="6 7">DSM 19099</strain>
    </source>
</reference>
<dbReference type="Gene3D" id="1.10.10.10">
    <property type="entry name" value="Winged helix-like DNA-binding domain superfamily/Winged helix DNA-binding domain"/>
    <property type="match status" value="1"/>
</dbReference>
<comment type="caution">
    <text evidence="6">The sequence shown here is derived from an EMBL/GenBank/DDBJ whole genome shotgun (WGS) entry which is preliminary data.</text>
</comment>
<name>A0A4Y7WHH0_9BACI</name>
<feature type="domain" description="HTH lysR-type" evidence="5">
    <location>
        <begin position="1"/>
        <end position="58"/>
    </location>
</feature>
<dbReference type="Gene3D" id="3.40.190.10">
    <property type="entry name" value="Periplasmic binding protein-like II"/>
    <property type="match status" value="2"/>
</dbReference>
<dbReference type="RefSeq" id="WP_134259237.1">
    <property type="nucleotide sequence ID" value="NZ_LDIM01000005.1"/>
</dbReference>
<dbReference type="CDD" id="cd05466">
    <property type="entry name" value="PBP2_LTTR_substrate"/>
    <property type="match status" value="1"/>
</dbReference>
<evidence type="ECO:0000313" key="6">
    <source>
        <dbReference type="EMBL" id="TES47789.1"/>
    </source>
</evidence>
<proteinExistence type="inferred from homology"/>
<dbReference type="AlphaFoldDB" id="A0A4Y7WHH0"/>
<dbReference type="FunFam" id="1.10.10.10:FF:000001">
    <property type="entry name" value="LysR family transcriptional regulator"/>
    <property type="match status" value="1"/>
</dbReference>
<dbReference type="GO" id="GO:0003677">
    <property type="term" value="F:DNA binding"/>
    <property type="evidence" value="ECO:0007669"/>
    <property type="project" value="UniProtKB-KW"/>
</dbReference>
<keyword evidence="2" id="KW-0805">Transcription regulation</keyword>
<dbReference type="PANTHER" id="PTHR30419:SF30">
    <property type="entry name" value="LYSR FAMILY TRANSCRIPTIONAL REGULATOR"/>
    <property type="match status" value="1"/>
</dbReference>
<comment type="similarity">
    <text evidence="1">Belongs to the LysR transcriptional regulatory family.</text>
</comment>
<evidence type="ECO:0000256" key="1">
    <source>
        <dbReference type="ARBA" id="ARBA00009437"/>
    </source>
</evidence>
<dbReference type="Pfam" id="PF03466">
    <property type="entry name" value="LysR_substrate"/>
    <property type="match status" value="1"/>
</dbReference>
<dbReference type="PRINTS" id="PR00039">
    <property type="entry name" value="HTHLYSR"/>
</dbReference>
<keyword evidence="3" id="KW-0238">DNA-binding</keyword>
<dbReference type="Proteomes" id="UP000298210">
    <property type="component" value="Unassembled WGS sequence"/>
</dbReference>
<evidence type="ECO:0000259" key="5">
    <source>
        <dbReference type="PROSITE" id="PS50931"/>
    </source>
</evidence>
<evidence type="ECO:0000256" key="2">
    <source>
        <dbReference type="ARBA" id="ARBA00023015"/>
    </source>
</evidence>
<dbReference type="SUPFAM" id="SSF46785">
    <property type="entry name" value="Winged helix' DNA-binding domain"/>
    <property type="match status" value="1"/>
</dbReference>
<dbReference type="InterPro" id="IPR005119">
    <property type="entry name" value="LysR_subst-bd"/>
</dbReference>
<dbReference type="InterPro" id="IPR036390">
    <property type="entry name" value="WH_DNA-bd_sf"/>
</dbReference>
<dbReference type="PROSITE" id="PS50931">
    <property type="entry name" value="HTH_LYSR"/>
    <property type="match status" value="1"/>
</dbReference>
<gene>
    <name evidence="6" type="ORF">E2L03_11535</name>
</gene>
<dbReference type="GO" id="GO:0005829">
    <property type="term" value="C:cytosol"/>
    <property type="evidence" value="ECO:0007669"/>
    <property type="project" value="TreeGrafter"/>
</dbReference>
<evidence type="ECO:0000256" key="3">
    <source>
        <dbReference type="ARBA" id="ARBA00023125"/>
    </source>
</evidence>
<dbReference type="EMBL" id="SNUX01000003">
    <property type="protein sequence ID" value="TES47789.1"/>
    <property type="molecule type" value="Genomic_DNA"/>
</dbReference>
<dbReference type="InterPro" id="IPR000847">
    <property type="entry name" value="LysR_HTH_N"/>
</dbReference>
<evidence type="ECO:0000256" key="4">
    <source>
        <dbReference type="ARBA" id="ARBA00023163"/>
    </source>
</evidence>
<sequence>MNIRYLEAFLTISEEGSISKAATRLGLTQPAVSRHVKELEKSLNTTLFIRSHEGMTLTETGQFFYNDVQPTWHELQSKLDSFTPKKAVRLGVAPFISSTYLPQTLTYEDSKMDIMCTRTQDNCFEFIPMLKKGDIDAAIFEDYPHHDGFYSTLVKHDEYQVALAEDHPLANFKELSLEQCFSYPQIVPPKTSRFYQMWQALREKNGWRRKDIQSLPHRSLFHSLKQNHAIAIIPKLMVEPPWNQHFLFKRLSNCPFTRDLYLFTAKKSYLKPLQQSLVHTLQR</sequence>
<protein>
    <submittedName>
        <fullName evidence="6">LysR family transcriptional regulator</fullName>
    </submittedName>
</protein>
<dbReference type="Pfam" id="PF00126">
    <property type="entry name" value="HTH_1"/>
    <property type="match status" value="1"/>
</dbReference>
<organism evidence="6 7">
    <name type="scientific">Shouchella lehensis</name>
    <dbReference type="NCBI Taxonomy" id="300825"/>
    <lineage>
        <taxon>Bacteria</taxon>
        <taxon>Bacillati</taxon>
        <taxon>Bacillota</taxon>
        <taxon>Bacilli</taxon>
        <taxon>Bacillales</taxon>
        <taxon>Bacillaceae</taxon>
        <taxon>Shouchella</taxon>
    </lineage>
</organism>
<evidence type="ECO:0000313" key="7">
    <source>
        <dbReference type="Proteomes" id="UP000298210"/>
    </source>
</evidence>
<dbReference type="InterPro" id="IPR036388">
    <property type="entry name" value="WH-like_DNA-bd_sf"/>
</dbReference>
<dbReference type="InterPro" id="IPR050950">
    <property type="entry name" value="HTH-type_LysR_regulators"/>
</dbReference>
<accession>A0A4Y7WHH0</accession>
<dbReference type="SUPFAM" id="SSF53850">
    <property type="entry name" value="Periplasmic binding protein-like II"/>
    <property type="match status" value="1"/>
</dbReference>
<dbReference type="GO" id="GO:0003700">
    <property type="term" value="F:DNA-binding transcription factor activity"/>
    <property type="evidence" value="ECO:0007669"/>
    <property type="project" value="InterPro"/>
</dbReference>
<keyword evidence="4" id="KW-0804">Transcription</keyword>
<dbReference type="PANTHER" id="PTHR30419">
    <property type="entry name" value="HTH-TYPE TRANSCRIPTIONAL REGULATOR YBHD"/>
    <property type="match status" value="1"/>
</dbReference>